<protein>
    <recommendedName>
        <fullName evidence="2">CBU-0592-like domain-containing protein</fullName>
    </recommendedName>
</protein>
<sequence>MMMLQKYVREAVGWLGAFFSLMAFALNSLSMLSSQSVQYLALNILGSFLLIVYAVLKKAPASWVLNAIWLLITAAALLKLYQRI</sequence>
<evidence type="ECO:0000313" key="3">
    <source>
        <dbReference type="EMBL" id="SDM48013.1"/>
    </source>
</evidence>
<gene>
    <name evidence="3" type="ORF">SAMN05421823_11442</name>
</gene>
<keyword evidence="1" id="KW-0472">Membrane</keyword>
<dbReference type="NCBIfam" id="NF047864">
    <property type="entry name" value="CBU_0592_membra"/>
    <property type="match status" value="1"/>
</dbReference>
<feature type="transmembrane region" description="Helical" evidence="1">
    <location>
        <begin position="12"/>
        <end position="31"/>
    </location>
</feature>
<keyword evidence="1" id="KW-1133">Transmembrane helix</keyword>
<dbReference type="OrthoDB" id="853565at2"/>
<dbReference type="Proteomes" id="UP000198510">
    <property type="component" value="Unassembled WGS sequence"/>
</dbReference>
<evidence type="ECO:0000256" key="1">
    <source>
        <dbReference type="SAM" id="Phobius"/>
    </source>
</evidence>
<reference evidence="3 4" key="1">
    <citation type="submission" date="2016-10" db="EMBL/GenBank/DDBJ databases">
        <authorList>
            <person name="de Groot N.N."/>
        </authorList>
    </citation>
    <scope>NUCLEOTIDE SEQUENCE [LARGE SCALE GENOMIC DNA]</scope>
    <source>
        <strain evidence="3 4">DSM 25186</strain>
    </source>
</reference>
<dbReference type="STRING" id="1075417.SAMN05421823_11442"/>
<evidence type="ECO:0000259" key="2">
    <source>
        <dbReference type="Pfam" id="PF26604"/>
    </source>
</evidence>
<feature type="domain" description="CBU-0592-like" evidence="2">
    <location>
        <begin position="10"/>
        <end position="83"/>
    </location>
</feature>
<feature type="transmembrane region" description="Helical" evidence="1">
    <location>
        <begin position="63"/>
        <end position="81"/>
    </location>
</feature>
<name>A0A1G9TK18_9BACT</name>
<organism evidence="3 4">
    <name type="scientific">Catalinimonas alkaloidigena</name>
    <dbReference type="NCBI Taxonomy" id="1075417"/>
    <lineage>
        <taxon>Bacteria</taxon>
        <taxon>Pseudomonadati</taxon>
        <taxon>Bacteroidota</taxon>
        <taxon>Cytophagia</taxon>
        <taxon>Cytophagales</taxon>
        <taxon>Catalimonadaceae</taxon>
        <taxon>Catalinimonas</taxon>
    </lineage>
</organism>
<accession>A0A1G9TK18</accession>
<dbReference type="InterPro" id="IPR058058">
    <property type="entry name" value="CBU_0592-like"/>
</dbReference>
<dbReference type="EMBL" id="FNFO01000014">
    <property type="protein sequence ID" value="SDM48013.1"/>
    <property type="molecule type" value="Genomic_DNA"/>
</dbReference>
<feature type="transmembrane region" description="Helical" evidence="1">
    <location>
        <begin position="37"/>
        <end position="56"/>
    </location>
</feature>
<dbReference type="RefSeq" id="WP_089687864.1">
    <property type="nucleotide sequence ID" value="NZ_FNFO01000014.1"/>
</dbReference>
<dbReference type="Pfam" id="PF26604">
    <property type="entry name" value="CBU_0592"/>
    <property type="match status" value="1"/>
</dbReference>
<evidence type="ECO:0000313" key="4">
    <source>
        <dbReference type="Proteomes" id="UP000198510"/>
    </source>
</evidence>
<proteinExistence type="predicted"/>
<keyword evidence="1" id="KW-0812">Transmembrane</keyword>
<dbReference type="AlphaFoldDB" id="A0A1G9TK18"/>
<keyword evidence="4" id="KW-1185">Reference proteome</keyword>